<gene>
    <name evidence="9" type="primary">MPUL0A14300</name>
    <name evidence="9" type="ORF">METSCH_A14300</name>
</gene>
<evidence type="ECO:0000313" key="9">
    <source>
        <dbReference type="EMBL" id="QBM86783.1"/>
    </source>
</evidence>
<dbReference type="Gene3D" id="6.10.30.50">
    <property type="match status" value="1"/>
</dbReference>
<reference evidence="10" key="1">
    <citation type="submission" date="2019-03" db="EMBL/GenBank/DDBJ databases">
        <title>Snf2 controls pulcherriminic acid biosynthesis and connects pigmentation and antifungal activity of the yeast Metschnikowia pulcherrima.</title>
        <authorList>
            <person name="Gore-Lloyd D."/>
            <person name="Sumann I."/>
            <person name="Brachmann A.O."/>
            <person name="Schneeberger K."/>
            <person name="Ortiz-Merino R.A."/>
            <person name="Moreno-Beltran M."/>
            <person name="Schlaefli M."/>
            <person name="Kirner P."/>
            <person name="Santos Kron A."/>
            <person name="Wolfe K.H."/>
            <person name="Piel J."/>
            <person name="Ahrens C.H."/>
            <person name="Henk D."/>
            <person name="Freimoser F.M."/>
        </authorList>
    </citation>
    <scope>NUCLEOTIDE SEQUENCE [LARGE SCALE GENOMIC DNA]</scope>
    <source>
        <strain evidence="10">APC 1.2</strain>
    </source>
</reference>
<dbReference type="Gene3D" id="1.20.58.2220">
    <property type="entry name" value="Formin, FH2 domain"/>
    <property type="match status" value="1"/>
</dbReference>
<evidence type="ECO:0000256" key="6">
    <source>
        <dbReference type="SAM" id="MobiDB-lite"/>
    </source>
</evidence>
<dbReference type="PANTHER" id="PTHR47102">
    <property type="entry name" value="PROTEIN BNI1"/>
    <property type="match status" value="1"/>
</dbReference>
<feature type="compositionally biased region" description="Pro residues" evidence="6">
    <location>
        <begin position="1075"/>
        <end position="1086"/>
    </location>
</feature>
<dbReference type="GO" id="GO:0051017">
    <property type="term" value="P:actin filament bundle assembly"/>
    <property type="evidence" value="ECO:0007669"/>
    <property type="project" value="TreeGrafter"/>
</dbReference>
<keyword evidence="10" id="KW-1185">Reference proteome</keyword>
<evidence type="ECO:0000259" key="7">
    <source>
        <dbReference type="PROSITE" id="PS51232"/>
    </source>
</evidence>
<dbReference type="SUPFAM" id="SSF48371">
    <property type="entry name" value="ARM repeat"/>
    <property type="match status" value="1"/>
</dbReference>
<dbReference type="SMART" id="SM01140">
    <property type="entry name" value="Drf_GBD"/>
    <property type="match status" value="1"/>
</dbReference>
<dbReference type="SMART" id="SM00498">
    <property type="entry name" value="FH2"/>
    <property type="match status" value="1"/>
</dbReference>
<dbReference type="GO" id="GO:0051016">
    <property type="term" value="P:barbed-end actin filament capping"/>
    <property type="evidence" value="ECO:0007669"/>
    <property type="project" value="TreeGrafter"/>
</dbReference>
<dbReference type="InterPro" id="IPR042201">
    <property type="entry name" value="FH2_Formin_sf"/>
</dbReference>
<evidence type="ECO:0000256" key="4">
    <source>
        <dbReference type="ARBA" id="ARBA00037935"/>
    </source>
</evidence>
<dbReference type="FunFam" id="1.20.58.2220:FF:000006">
    <property type="entry name" value="Cytokinesis protein sepA"/>
    <property type="match status" value="1"/>
</dbReference>
<dbReference type="GO" id="GO:1903475">
    <property type="term" value="P:mitotic actomyosin contractile ring assembly"/>
    <property type="evidence" value="ECO:0007669"/>
    <property type="project" value="TreeGrafter"/>
</dbReference>
<feature type="region of interest" description="Disordered" evidence="6">
    <location>
        <begin position="230"/>
        <end position="265"/>
    </location>
</feature>
<evidence type="ECO:0000256" key="1">
    <source>
        <dbReference type="ARBA" id="ARBA00004266"/>
    </source>
</evidence>
<dbReference type="SUPFAM" id="SSF101447">
    <property type="entry name" value="Formin homology 2 domain (FH2 domain)"/>
    <property type="match status" value="1"/>
</dbReference>
<dbReference type="Gene3D" id="1.25.10.10">
    <property type="entry name" value="Leucine-rich Repeat Variant"/>
    <property type="match status" value="1"/>
</dbReference>
<feature type="region of interest" description="Disordered" evidence="6">
    <location>
        <begin position="1773"/>
        <end position="1809"/>
    </location>
</feature>
<dbReference type="InterPro" id="IPR010472">
    <property type="entry name" value="FH3_dom"/>
</dbReference>
<organism evidence="9 10">
    <name type="scientific">Metschnikowia aff. pulcherrima</name>
    <dbReference type="NCBI Taxonomy" id="2163413"/>
    <lineage>
        <taxon>Eukaryota</taxon>
        <taxon>Fungi</taxon>
        <taxon>Dikarya</taxon>
        <taxon>Ascomycota</taxon>
        <taxon>Saccharomycotina</taxon>
        <taxon>Pichiomycetes</taxon>
        <taxon>Metschnikowiaceae</taxon>
        <taxon>Metschnikowia</taxon>
    </lineage>
</organism>
<feature type="region of interest" description="Disordered" evidence="6">
    <location>
        <begin position="1021"/>
        <end position="1088"/>
    </location>
</feature>
<feature type="compositionally biased region" description="Low complexity" evidence="6">
    <location>
        <begin position="98"/>
        <end position="118"/>
    </location>
</feature>
<dbReference type="Pfam" id="PF02181">
    <property type="entry name" value="FH2"/>
    <property type="match status" value="1"/>
</dbReference>
<feature type="region of interest" description="Disordered" evidence="6">
    <location>
        <begin position="1118"/>
        <end position="1140"/>
    </location>
</feature>
<feature type="coiled-coil region" evidence="5">
    <location>
        <begin position="829"/>
        <end position="856"/>
    </location>
</feature>
<feature type="region of interest" description="Disordered" evidence="6">
    <location>
        <begin position="98"/>
        <end position="122"/>
    </location>
</feature>
<dbReference type="InterPro" id="IPR016024">
    <property type="entry name" value="ARM-type_fold"/>
</dbReference>
<name>A0A4V1ADT0_9ASCO</name>
<dbReference type="GO" id="GO:0043332">
    <property type="term" value="C:mating projection tip"/>
    <property type="evidence" value="ECO:0007669"/>
    <property type="project" value="TreeGrafter"/>
</dbReference>
<evidence type="ECO:0000256" key="5">
    <source>
        <dbReference type="SAM" id="Coils"/>
    </source>
</evidence>
<dbReference type="GO" id="GO:0031267">
    <property type="term" value="F:small GTPase binding"/>
    <property type="evidence" value="ECO:0007669"/>
    <property type="project" value="InterPro"/>
</dbReference>
<dbReference type="Pfam" id="PF06367">
    <property type="entry name" value="Drf_FH3"/>
    <property type="match status" value="1"/>
</dbReference>
<dbReference type="InterPro" id="IPR015425">
    <property type="entry name" value="FH2_Formin"/>
</dbReference>
<dbReference type="GO" id="GO:0003779">
    <property type="term" value="F:actin binding"/>
    <property type="evidence" value="ECO:0007669"/>
    <property type="project" value="InterPro"/>
</dbReference>
<dbReference type="InterPro" id="IPR014768">
    <property type="entry name" value="GBD/FH3_dom"/>
</dbReference>
<evidence type="ECO:0000313" key="10">
    <source>
        <dbReference type="Proteomes" id="UP000292447"/>
    </source>
</evidence>
<evidence type="ECO:0000256" key="3">
    <source>
        <dbReference type="ARBA" id="ARBA00023054"/>
    </source>
</evidence>
<proteinExistence type="inferred from homology"/>
<dbReference type="GO" id="GO:0000142">
    <property type="term" value="C:cellular bud neck contractile ring"/>
    <property type="evidence" value="ECO:0007669"/>
    <property type="project" value="UniProtKB-ARBA"/>
</dbReference>
<dbReference type="STRING" id="2163413.A0A4V1ADT0"/>
<feature type="compositionally biased region" description="Basic and acidic residues" evidence="6">
    <location>
        <begin position="1773"/>
        <end position="1782"/>
    </location>
</feature>
<feature type="compositionally biased region" description="Pro residues" evidence="6">
    <location>
        <begin position="1124"/>
        <end position="1135"/>
    </location>
</feature>
<dbReference type="InterPro" id="IPR011989">
    <property type="entry name" value="ARM-like"/>
</dbReference>
<dbReference type="PROSITE" id="PS51444">
    <property type="entry name" value="FH2"/>
    <property type="match status" value="1"/>
</dbReference>
<keyword evidence="3 5" id="KW-0175">Coiled coil</keyword>
<feature type="domain" description="GBD/FH3" evidence="7">
    <location>
        <begin position="278"/>
        <end position="761"/>
    </location>
</feature>
<sequence length="1809" mass="203869">MAHDSAPVLGLDPRPKQRNFITKGLHKMTGKTQKATAKPALSADKPTPKSSEQPQNFPVDIAKDNFQAIGYDTVSDLSEPTRMKMLPYRGPSLVSLVSESGSMSSHNSPKRPSSSSDNHSTRGNLEKQHIFQLQLLIRGTYPSHDSPEMEPHDSAAFDLYPASANGSIASFGSLDPKNSRIHALLPNMVTGSPECLQSEPIAHHAAPAASSLLPTLEMSALGPPYLKFTKTTSGENSKPRLPNLRRDVTTGLPDSAAGKKSQANSTLHSFETVNANINSMPEPHIVDALFKKLLASRVFPQQAFQSISHKRKWELLLSENETNPEFDLSNLTSQISVNQKQVQPPNSPAFQSQEARLTTFPKRSSSGLLNRSASFTRSIGSSLMGDQSHSELGTLGALSKRLRINEGTPSWYVSRIMANKLTLKEYRKLLKRLESKGSRTWLYEFQDAQGVTALSVILQRINKRSIKSNDDILREQYICHALKLLLSTDRRVSEGDTSRVFKSDDEASIEPRASAKAEILVIGAIMHSLLSPSSTTRLLVTELLVYLIHSSKLDYFPHIMEGFIALQDAMGDYVKFQPWLDVFETAIDQHFNLTASQRSSNELNFKNYVLTTLILINLIIHTCDTINDRVFTRKDLIDSRLPIIFDKLEAMKDENIKQQIQEYEISENSEYSEFMTHQMGDYEEEKEIHTLGDLYSKLKIGPEDHYSRAVAHQDPASVHVSSIVKRLARLEYSRPPKEAQKVFVLIEAILDHTLSDSNISFDPDSVVCISVERLMDRMETDEMARRAVMETVMLRKTIEDLKAAQPSYSNLIGSGNDHRFSAMSHVAEISKDKLEIERLRREKEELATMIRLKRQELSEVEKIPKSNTLKHLEEEKTPDEPLSKVDALSRHLVVDELALQNRSNDQVSGMSTTEQPHPGICESTESFKGAETANSNATKVERNENSISAEISSNIEQELECDVENAEPACSYGGSTATVDLSTSAVHTMKESLVFSRKSRQSLLKPEFKELTHQKRALEDHQLASSITPPPPLPAFLREFNQASPGPKVETDFSAAAPQKSDIAGAAPPFSTSRRPPPPPPPPPLPLMLAQRFKTSEQSLPPPPPPLPSLLTNDLKHSEELNAPPRPPPPPPPLPSLSMVNDAHSRLKGMKLIDAFDTDESSVRRTGVEILHGASSEKQIKPKTKLKQMHWNKIENIDRTFWNNIPNKEIIDDLHLKGVLQELEKAFVAKTSVIRVKTKADHRSAKGAQKVSLLPRDLAQQFGINLHMFGNLTVDELMDKILRCDPSITENVSVLEFFNSDALNEVPDSVTRAFLPYTQDYSRPENTPLESSESLERADRIFLEIFNMRKYWKSRSRALLILHSFKKDSSDLLQKLDMVHRGASCIQLSENLKQVLALIRSVGNFMNDSSKQAMGFKIDILQRLRFMKDDSNSLTFLHYVEKIVRNNFAEFGSFVDELSILNHTQRIAIEQLEADCLEFKNNILNVATSLTKGILSESCHFHPKDRILEEIKTPLEKAKQKVFLVDTKKERTFALYCEVMDYFGENSSDSHSKNSFFGKFSNFVLEFKKVHTENVQKEEDERVYEQKKQMIERKENVLKAQRTNVNRLTRLKYGNREESGKPGLCEVLNSNDDEDVYEGDEGDAYVYSEGEDEKENTSPESIDELLRRLKYQSPILGDNKLRRNPKGLSYAGLRSLYSYSIENFTAAEDDLVLRREKSSNEYESVETLRRRMTTRKKAMEPTAQEARPEQFDVVMLRAQAMLSQLRAKTIRKSKIENDEATKLESASSRLDESVASECISHSPAEKYNV</sequence>
<feature type="domain" description="FH2" evidence="8">
    <location>
        <begin position="1176"/>
        <end position="1593"/>
    </location>
</feature>
<accession>A0A4V1ADT0</accession>
<protein>
    <submittedName>
        <fullName evidence="9">BNI1-related protein 1</fullName>
    </submittedName>
</protein>
<comment type="similarity">
    <text evidence="4">Belongs to the formin homology family. BNI1 subfamily.</text>
</comment>
<feature type="coiled-coil region" evidence="5">
    <location>
        <begin position="1577"/>
        <end position="1611"/>
    </location>
</feature>
<dbReference type="PANTHER" id="PTHR47102:SF2">
    <property type="entry name" value="PROTEIN BNI1"/>
    <property type="match status" value="1"/>
</dbReference>
<feature type="region of interest" description="Disordered" evidence="6">
    <location>
        <begin position="1"/>
        <end position="57"/>
    </location>
</feature>
<dbReference type="SMART" id="SM01139">
    <property type="entry name" value="Drf_FH3"/>
    <property type="match status" value="1"/>
</dbReference>
<dbReference type="Proteomes" id="UP000292447">
    <property type="component" value="Chromosome I"/>
</dbReference>
<dbReference type="GO" id="GO:0000920">
    <property type="term" value="P:septum digestion after cytokinesis"/>
    <property type="evidence" value="ECO:0007669"/>
    <property type="project" value="UniProtKB-ARBA"/>
</dbReference>
<dbReference type="GO" id="GO:0001411">
    <property type="term" value="C:hyphal tip"/>
    <property type="evidence" value="ECO:0007669"/>
    <property type="project" value="UniProtKB-ARBA"/>
</dbReference>
<dbReference type="GO" id="GO:0030428">
    <property type="term" value="C:cell septum"/>
    <property type="evidence" value="ECO:0007669"/>
    <property type="project" value="UniProtKB-SubCell"/>
</dbReference>
<dbReference type="InterPro" id="IPR051661">
    <property type="entry name" value="Actin_filament_regulator"/>
</dbReference>
<dbReference type="PROSITE" id="PS51232">
    <property type="entry name" value="GBD_FH3"/>
    <property type="match status" value="1"/>
</dbReference>
<dbReference type="InterPro" id="IPR010473">
    <property type="entry name" value="GTPase-bd"/>
</dbReference>
<dbReference type="EMBL" id="CP034456">
    <property type="protein sequence ID" value="QBM86783.1"/>
    <property type="molecule type" value="Genomic_DNA"/>
</dbReference>
<evidence type="ECO:0000256" key="2">
    <source>
        <dbReference type="ARBA" id="ARBA00004431"/>
    </source>
</evidence>
<evidence type="ECO:0000259" key="8">
    <source>
        <dbReference type="PROSITE" id="PS51444"/>
    </source>
</evidence>
<dbReference type="Pfam" id="PF06371">
    <property type="entry name" value="Drf_GBD"/>
    <property type="match status" value="1"/>
</dbReference>
<comment type="subcellular location">
    <subcellularLocation>
        <location evidence="1">Bud neck</location>
    </subcellularLocation>
    <subcellularLocation>
        <location evidence="2">Cell septum</location>
    </subcellularLocation>
</comment>